<dbReference type="RefSeq" id="WP_307257032.1">
    <property type="nucleotide sequence ID" value="NZ_JAUSUC010000013.1"/>
</dbReference>
<dbReference type="InterPro" id="IPR047055">
    <property type="entry name" value="MotA-like"/>
</dbReference>
<dbReference type="PANTHER" id="PTHR30433">
    <property type="entry name" value="CHEMOTAXIS PROTEIN MOTA"/>
    <property type="match status" value="1"/>
</dbReference>
<dbReference type="Proteomes" id="UP001237207">
    <property type="component" value="Unassembled WGS sequence"/>
</dbReference>
<evidence type="ECO:0000313" key="9">
    <source>
        <dbReference type="EMBL" id="MDQ0215032.1"/>
    </source>
</evidence>
<gene>
    <name evidence="9" type="ORF">J2S13_001431</name>
</gene>
<dbReference type="GO" id="GO:0071978">
    <property type="term" value="P:bacterial-type flagellum-dependent swarming motility"/>
    <property type="evidence" value="ECO:0007669"/>
    <property type="project" value="InterPro"/>
</dbReference>
<feature type="domain" description="MotA/TolQ/ExbB proton channel" evidence="8">
    <location>
        <begin position="106"/>
        <end position="220"/>
    </location>
</feature>
<keyword evidence="2" id="KW-1003">Cell membrane</keyword>
<feature type="transmembrane region" description="Helical" evidence="7">
    <location>
        <begin position="12"/>
        <end position="32"/>
    </location>
</feature>
<keyword evidence="6" id="KW-0653">Protein transport</keyword>
<dbReference type="AlphaFoldDB" id="A0AAJ1T1D5"/>
<protein>
    <submittedName>
        <fullName evidence="9">Chemotaxis protein MotA</fullName>
    </submittedName>
</protein>
<reference evidence="9" key="1">
    <citation type="submission" date="2023-07" db="EMBL/GenBank/DDBJ databases">
        <title>Genomic Encyclopedia of Type Strains, Phase IV (KMG-IV): sequencing the most valuable type-strain genomes for metagenomic binning, comparative biology and taxonomic classification.</title>
        <authorList>
            <person name="Goeker M."/>
        </authorList>
    </citation>
    <scope>NUCLEOTIDE SEQUENCE</scope>
    <source>
        <strain evidence="9">DSM 23947</strain>
    </source>
</reference>
<sequence>MKKIDALTPIGLLFGIILLILAIFTSGGMSGFSSFLHIPSFLIVFGGVTTGLLISFPVKDIKHIFVVIKQAFNVENYQLQSLIDIFVKLSEKARREGLLALEATVEEVDDPFIRKGILLAVDGIEQDMIVDIMNAEILALEERHRKGRSLLEKAGDYAPAWGMVGTLIGLVLMLNNLNDPKSLGPNMAIAILTTLYGSLLANMVFIPLSSKLLLKTEKEVFFKQVIIEGVIGVQSGQNPKLLQEKLYAFLSAEEKNKVFARQESAERTVQS</sequence>
<dbReference type="GO" id="GO:0005886">
    <property type="term" value="C:plasma membrane"/>
    <property type="evidence" value="ECO:0007669"/>
    <property type="project" value="UniProtKB-SubCell"/>
</dbReference>
<evidence type="ECO:0000313" key="10">
    <source>
        <dbReference type="Proteomes" id="UP001237207"/>
    </source>
</evidence>
<evidence type="ECO:0000256" key="1">
    <source>
        <dbReference type="ARBA" id="ARBA00004651"/>
    </source>
</evidence>
<organism evidence="9 10">
    <name type="scientific">Oikeobacillus pervagus</name>
    <dbReference type="NCBI Taxonomy" id="1325931"/>
    <lineage>
        <taxon>Bacteria</taxon>
        <taxon>Bacillati</taxon>
        <taxon>Bacillota</taxon>
        <taxon>Bacilli</taxon>
        <taxon>Bacillales</taxon>
        <taxon>Bacillaceae</taxon>
        <taxon>Oikeobacillus</taxon>
    </lineage>
</organism>
<evidence type="ECO:0000256" key="7">
    <source>
        <dbReference type="SAM" id="Phobius"/>
    </source>
</evidence>
<evidence type="ECO:0000256" key="3">
    <source>
        <dbReference type="ARBA" id="ARBA00022692"/>
    </source>
</evidence>
<dbReference type="Pfam" id="PF01618">
    <property type="entry name" value="MotA_ExbB"/>
    <property type="match status" value="1"/>
</dbReference>
<evidence type="ECO:0000256" key="4">
    <source>
        <dbReference type="ARBA" id="ARBA00022989"/>
    </source>
</evidence>
<dbReference type="EMBL" id="JAUSUC010000013">
    <property type="protein sequence ID" value="MDQ0215032.1"/>
    <property type="molecule type" value="Genomic_DNA"/>
</dbReference>
<name>A0AAJ1T1D5_9BACI</name>
<evidence type="ECO:0000256" key="2">
    <source>
        <dbReference type="ARBA" id="ARBA00022475"/>
    </source>
</evidence>
<dbReference type="NCBIfam" id="NF005383">
    <property type="entry name" value="PRK06926.1"/>
    <property type="match status" value="1"/>
</dbReference>
<keyword evidence="6" id="KW-0813">Transport</keyword>
<evidence type="ECO:0000256" key="5">
    <source>
        <dbReference type="ARBA" id="ARBA00023136"/>
    </source>
</evidence>
<dbReference type="GO" id="GO:0006935">
    <property type="term" value="P:chemotaxis"/>
    <property type="evidence" value="ECO:0007669"/>
    <property type="project" value="InterPro"/>
</dbReference>
<keyword evidence="10" id="KW-1185">Reference proteome</keyword>
<accession>A0AAJ1T1D5</accession>
<feature type="transmembrane region" description="Helical" evidence="7">
    <location>
        <begin position="187"/>
        <end position="208"/>
    </location>
</feature>
<evidence type="ECO:0000259" key="8">
    <source>
        <dbReference type="Pfam" id="PF01618"/>
    </source>
</evidence>
<feature type="transmembrane region" description="Helical" evidence="7">
    <location>
        <begin position="154"/>
        <end position="175"/>
    </location>
</feature>
<feature type="transmembrane region" description="Helical" evidence="7">
    <location>
        <begin position="38"/>
        <end position="58"/>
    </location>
</feature>
<proteinExistence type="inferred from homology"/>
<dbReference type="InterPro" id="IPR002898">
    <property type="entry name" value="MotA_ExbB_proton_chnl"/>
</dbReference>
<keyword evidence="3 7" id="KW-0812">Transmembrane</keyword>
<comment type="similarity">
    <text evidence="6">Belongs to the exbB/tolQ family.</text>
</comment>
<dbReference type="PANTHER" id="PTHR30433:SF2">
    <property type="entry name" value="MOTILITY PROTEIN A"/>
    <property type="match status" value="1"/>
</dbReference>
<keyword evidence="4 7" id="KW-1133">Transmembrane helix</keyword>
<dbReference type="GO" id="GO:0015031">
    <property type="term" value="P:protein transport"/>
    <property type="evidence" value="ECO:0007669"/>
    <property type="project" value="UniProtKB-KW"/>
</dbReference>
<keyword evidence="5 7" id="KW-0472">Membrane</keyword>
<comment type="subcellular location">
    <subcellularLocation>
        <location evidence="1">Cell membrane</location>
        <topology evidence="1">Multi-pass membrane protein</topology>
    </subcellularLocation>
    <subcellularLocation>
        <location evidence="6">Membrane</location>
        <topology evidence="6">Multi-pass membrane protein</topology>
    </subcellularLocation>
</comment>
<comment type="caution">
    <text evidence="9">The sequence shown here is derived from an EMBL/GenBank/DDBJ whole genome shotgun (WGS) entry which is preliminary data.</text>
</comment>
<evidence type="ECO:0000256" key="6">
    <source>
        <dbReference type="RuleBase" id="RU004057"/>
    </source>
</evidence>